<keyword evidence="2" id="KW-1185">Reference proteome</keyword>
<proteinExistence type="predicted"/>
<evidence type="ECO:0000313" key="1">
    <source>
        <dbReference type="EMBL" id="MEJ8850483.1"/>
    </source>
</evidence>
<sequence>MPRPKPPAPTVPHITAISGDVERNVTWRAEYSSPADYVLVLLQRASQLRLNGGDESVAEADKLMRQARTQINVWAASYYKKQADGAAKGKDNSEQAVQTSERVDHIRAALIADGKRATAIAVENAWSDHYPDIGVPGAKTIQRHLTALKKMLQDW</sequence>
<gene>
    <name evidence="1" type="ORF">WKW82_27855</name>
</gene>
<evidence type="ECO:0000313" key="2">
    <source>
        <dbReference type="Proteomes" id="UP001385892"/>
    </source>
</evidence>
<reference evidence="1 2" key="1">
    <citation type="submission" date="2024-03" db="EMBL/GenBank/DDBJ databases">
        <title>Novel species of the genus Variovorax.</title>
        <authorList>
            <person name="Liu Q."/>
            <person name="Xin Y.-H."/>
        </authorList>
    </citation>
    <scope>NUCLEOTIDE SEQUENCE [LARGE SCALE GENOMIC DNA]</scope>
    <source>
        <strain evidence="1 2">KACC 18900</strain>
    </source>
</reference>
<dbReference type="RefSeq" id="WP_340345837.1">
    <property type="nucleotide sequence ID" value="NZ_JBBKZT010000015.1"/>
</dbReference>
<accession>A0ABU8WSG4</accession>
<organism evidence="1 2">
    <name type="scientific">Variovorax rhizosphaerae</name>
    <dbReference type="NCBI Taxonomy" id="1836200"/>
    <lineage>
        <taxon>Bacteria</taxon>
        <taxon>Pseudomonadati</taxon>
        <taxon>Pseudomonadota</taxon>
        <taxon>Betaproteobacteria</taxon>
        <taxon>Burkholderiales</taxon>
        <taxon>Comamonadaceae</taxon>
        <taxon>Variovorax</taxon>
    </lineage>
</organism>
<dbReference type="Proteomes" id="UP001385892">
    <property type="component" value="Unassembled WGS sequence"/>
</dbReference>
<dbReference type="EMBL" id="JBBKZT010000015">
    <property type="protein sequence ID" value="MEJ8850483.1"/>
    <property type="molecule type" value="Genomic_DNA"/>
</dbReference>
<comment type="caution">
    <text evidence="1">The sequence shown here is derived from an EMBL/GenBank/DDBJ whole genome shotgun (WGS) entry which is preliminary data.</text>
</comment>
<name>A0ABU8WSG4_9BURK</name>
<protein>
    <submittedName>
        <fullName evidence="1">Uncharacterized protein</fullName>
    </submittedName>
</protein>